<dbReference type="PANTHER" id="PTHR34309:SF10">
    <property type="entry name" value="SLR1406 PROTEIN"/>
    <property type="match status" value="1"/>
</dbReference>
<dbReference type="InterPro" id="IPR005624">
    <property type="entry name" value="PduO/GlcC-like"/>
</dbReference>
<evidence type="ECO:0008006" key="3">
    <source>
        <dbReference type="Google" id="ProtNLM"/>
    </source>
</evidence>
<keyword evidence="2" id="KW-1185">Reference proteome</keyword>
<dbReference type="Gene3D" id="3.30.450.150">
    <property type="entry name" value="Haem-degrading domain"/>
    <property type="match status" value="1"/>
</dbReference>
<gene>
    <name evidence="1" type="ORF">THITH_01765</name>
</gene>
<dbReference type="HOGENOM" id="CLU_103773_0_1_6"/>
<dbReference type="Pfam" id="PF03928">
    <property type="entry name" value="HbpS-like"/>
    <property type="match status" value="1"/>
</dbReference>
<dbReference type="OrthoDB" id="5786851at2"/>
<dbReference type="InterPro" id="IPR038084">
    <property type="entry name" value="PduO/GlcC-like_sf"/>
</dbReference>
<reference evidence="1 2" key="1">
    <citation type="submission" date="2013-12" db="EMBL/GenBank/DDBJ databases">
        <authorList>
            <consortium name="DOE Joint Genome Institute"/>
            <person name="Muyzer G."/>
            <person name="Huntemann M."/>
            <person name="Han J."/>
            <person name="Chen A."/>
            <person name="Kyrpides N."/>
            <person name="Mavromatis K."/>
            <person name="Markowitz V."/>
            <person name="Palaniappan K."/>
            <person name="Ivanova N."/>
            <person name="Schaumberg A."/>
            <person name="Pati A."/>
            <person name="Liolios K."/>
            <person name="Nordberg H.P."/>
            <person name="Cantor M.N."/>
            <person name="Hua S.X."/>
            <person name="Woyke T."/>
        </authorList>
    </citation>
    <scope>NUCLEOTIDE SEQUENCE [LARGE SCALE GENOMIC DNA]</scope>
    <source>
        <strain evidence="1 2">ARh 1</strain>
    </source>
</reference>
<dbReference type="STRING" id="713585.THITH_01765"/>
<dbReference type="SUPFAM" id="SSF143744">
    <property type="entry name" value="GlcG-like"/>
    <property type="match status" value="1"/>
</dbReference>
<organism evidence="1 2">
    <name type="scientific">Thioalkalivibrio paradoxus ARh 1</name>
    <dbReference type="NCBI Taxonomy" id="713585"/>
    <lineage>
        <taxon>Bacteria</taxon>
        <taxon>Pseudomonadati</taxon>
        <taxon>Pseudomonadota</taxon>
        <taxon>Gammaproteobacteria</taxon>
        <taxon>Chromatiales</taxon>
        <taxon>Ectothiorhodospiraceae</taxon>
        <taxon>Thioalkalivibrio</taxon>
    </lineage>
</organism>
<sequence length="169" mass="17535">MQILRGFVLLGAVTLVFPMAPVTAEEEFPLAINVRQMHMETALTAARAAMAACRAEGIQVGVTVVDRRGTEQVVLRDVVAPHLTLAVSRMKAYTANEMSVATSVLEEDGPDSPLAHVPGLFLGAGGVPIEAGGVYYGAIGVSGASTGLQDEACARAGAEAVQIELEMSL</sequence>
<dbReference type="KEGG" id="tti:THITH_01765"/>
<dbReference type="AlphaFoldDB" id="W0DFT6"/>
<protein>
    <recommendedName>
        <fullName evidence="3">Adenosylcobalamin biosynthesis, GlcG-related protein</fullName>
    </recommendedName>
</protein>
<dbReference type="InterPro" id="IPR052517">
    <property type="entry name" value="GlcG_carb_metab_protein"/>
</dbReference>
<dbReference type="RefSeq" id="WP_006746241.1">
    <property type="nucleotide sequence ID" value="NZ_CP007029.1"/>
</dbReference>
<evidence type="ECO:0000313" key="1">
    <source>
        <dbReference type="EMBL" id="AHE97206.1"/>
    </source>
</evidence>
<evidence type="ECO:0000313" key="2">
    <source>
        <dbReference type="Proteomes" id="UP000005289"/>
    </source>
</evidence>
<dbReference type="PANTHER" id="PTHR34309">
    <property type="entry name" value="SLR1406 PROTEIN"/>
    <property type="match status" value="1"/>
</dbReference>
<name>W0DFT6_9GAMM</name>
<dbReference type="Proteomes" id="UP000005289">
    <property type="component" value="Chromosome"/>
</dbReference>
<accession>W0DFT6</accession>
<dbReference type="EMBL" id="CP007029">
    <property type="protein sequence ID" value="AHE97206.1"/>
    <property type="molecule type" value="Genomic_DNA"/>
</dbReference>
<proteinExistence type="predicted"/>